<dbReference type="Gene3D" id="3.40.50.620">
    <property type="entry name" value="HUPs"/>
    <property type="match status" value="1"/>
</dbReference>
<comment type="caution">
    <text evidence="4">The sequence shown here is derived from an EMBL/GenBank/DDBJ whole genome shotgun (WGS) entry which is preliminary data.</text>
</comment>
<keyword evidence="1" id="KW-0808">Transferase</keyword>
<organism evidence="4 5">
    <name type="scientific">Candidatus Terraquivivens tikiterensis</name>
    <dbReference type="NCBI Taxonomy" id="1980982"/>
    <lineage>
        <taxon>Archaea</taxon>
        <taxon>Nitrososphaerota</taxon>
        <taxon>Candidatus Wolframiiraptoraceae</taxon>
        <taxon>Candidatus Terraquivivens</taxon>
    </lineage>
</organism>
<protein>
    <recommendedName>
        <fullName evidence="3">Cytidyltransferase-like domain-containing protein</fullName>
    </recommendedName>
</protein>
<evidence type="ECO:0000256" key="2">
    <source>
        <dbReference type="ARBA" id="ARBA00022695"/>
    </source>
</evidence>
<proteinExistence type="predicted"/>
<evidence type="ECO:0000313" key="5">
    <source>
        <dbReference type="Proteomes" id="UP000244066"/>
    </source>
</evidence>
<dbReference type="Pfam" id="PF01467">
    <property type="entry name" value="CTP_transf_like"/>
    <property type="match status" value="1"/>
</dbReference>
<dbReference type="InterPro" id="IPR004821">
    <property type="entry name" value="Cyt_trans-like"/>
</dbReference>
<dbReference type="SUPFAM" id="SSF52374">
    <property type="entry name" value="Nucleotidylyl transferase"/>
    <property type="match status" value="1"/>
</dbReference>
<dbReference type="EMBL" id="NDWU01000025">
    <property type="protein sequence ID" value="PUA31131.1"/>
    <property type="molecule type" value="Genomic_DNA"/>
</dbReference>
<dbReference type="NCBIfam" id="TIGR00125">
    <property type="entry name" value="cyt_tran_rel"/>
    <property type="match status" value="1"/>
</dbReference>
<evidence type="ECO:0000313" key="4">
    <source>
        <dbReference type="EMBL" id="PUA31131.1"/>
    </source>
</evidence>
<gene>
    <name evidence="4" type="ORF">B9J98_07505</name>
</gene>
<accession>A0A2R7Y0S0</accession>
<dbReference type="Proteomes" id="UP000244066">
    <property type="component" value="Unassembled WGS sequence"/>
</dbReference>
<keyword evidence="2" id="KW-0548">Nucleotidyltransferase</keyword>
<name>A0A2R7Y0S0_9ARCH</name>
<evidence type="ECO:0000259" key="3">
    <source>
        <dbReference type="Pfam" id="PF01467"/>
    </source>
</evidence>
<evidence type="ECO:0000256" key="1">
    <source>
        <dbReference type="ARBA" id="ARBA00022679"/>
    </source>
</evidence>
<dbReference type="PANTHER" id="PTHR43793:SF1">
    <property type="entry name" value="FAD SYNTHASE"/>
    <property type="match status" value="1"/>
</dbReference>
<dbReference type="PANTHER" id="PTHR43793">
    <property type="entry name" value="FAD SYNTHASE"/>
    <property type="match status" value="1"/>
</dbReference>
<dbReference type="InterPro" id="IPR050385">
    <property type="entry name" value="Archaeal_FAD_synthase"/>
</dbReference>
<reference evidence="4 5" key="1">
    <citation type="submission" date="2017-04" db="EMBL/GenBank/DDBJ databases">
        <title>Draft Aigarchaeota genome from a New Zealand hot spring.</title>
        <authorList>
            <person name="Reysenbach A.-L."/>
            <person name="Donaho J.A."/>
            <person name="Gerhart J."/>
            <person name="Kelley J.F."/>
            <person name="Kouba K."/>
            <person name="Podar M."/>
            <person name="Stott M."/>
        </authorList>
    </citation>
    <scope>NUCLEOTIDE SEQUENCE [LARGE SCALE GENOMIC DNA]</scope>
    <source>
        <strain evidence="4">NZ13_MG1</strain>
    </source>
</reference>
<feature type="domain" description="Cytidyltransferase-like" evidence="3">
    <location>
        <begin position="102"/>
        <end position="235"/>
    </location>
</feature>
<dbReference type="AlphaFoldDB" id="A0A2R7Y0S0"/>
<dbReference type="InterPro" id="IPR014729">
    <property type="entry name" value="Rossmann-like_a/b/a_fold"/>
</dbReference>
<sequence length="247" mass="28608">MDKRPCRSIFHRFLYTARQAKELQPRRLDLGRPCKISRKGEGAELFYEEKRTQWRHIPPTEARLLLPGIYVKCLKRLAAPVSTKSWAMSLRAKVAPKKIVLASGAFDILHPGHIRFLEEAKRIGGKNSSLVVIIARDKTVEENKGRKVVFGERARLAMVRALKPVDKAALGYRPFSFEKVVRRYRPNVVVFGYDQLWLMKKFKELCRTKKWNIKIKVLGKYNVGNLNSSSDVIRRVKKLRLIKRRAG</sequence>
<dbReference type="GO" id="GO:0016779">
    <property type="term" value="F:nucleotidyltransferase activity"/>
    <property type="evidence" value="ECO:0007669"/>
    <property type="project" value="UniProtKB-KW"/>
</dbReference>